<dbReference type="EMBL" id="KN840596">
    <property type="protein sequence ID" value="KIP03890.1"/>
    <property type="molecule type" value="Genomic_DNA"/>
</dbReference>
<dbReference type="PRINTS" id="PR00320">
    <property type="entry name" value="GPROTEINBRPT"/>
</dbReference>
<dbReference type="Pfam" id="PF09994">
    <property type="entry name" value="T6SS_Tle1-like_cat"/>
    <property type="match status" value="1"/>
</dbReference>
<dbReference type="InterPro" id="IPR019775">
    <property type="entry name" value="WD40_repeat_CS"/>
</dbReference>
<dbReference type="InterPro" id="IPR011047">
    <property type="entry name" value="Quinoprotein_ADH-like_sf"/>
</dbReference>
<proteinExistence type="predicted"/>
<feature type="repeat" description="WD" evidence="3">
    <location>
        <begin position="705"/>
        <end position="737"/>
    </location>
</feature>
<dbReference type="AlphaFoldDB" id="A0A0C3S641"/>
<keyword evidence="8" id="KW-1185">Reference proteome</keyword>
<dbReference type="CDD" id="cd00200">
    <property type="entry name" value="WD40"/>
    <property type="match status" value="1"/>
</dbReference>
<dbReference type="Gene3D" id="2.130.10.10">
    <property type="entry name" value="YVTN repeat-like/Quinoprotein amine dehydrogenase"/>
    <property type="match status" value="3"/>
</dbReference>
<evidence type="ECO:0000256" key="4">
    <source>
        <dbReference type="SAM" id="MobiDB-lite"/>
    </source>
</evidence>
<name>A0A0C3S641_PHLG1</name>
<dbReference type="InterPro" id="IPR001680">
    <property type="entry name" value="WD40_rpt"/>
</dbReference>
<feature type="repeat" description="WD" evidence="3">
    <location>
        <begin position="617"/>
        <end position="658"/>
    </location>
</feature>
<dbReference type="InterPro" id="IPR015943">
    <property type="entry name" value="WD40/YVTN_repeat-like_dom_sf"/>
</dbReference>
<dbReference type="Pfam" id="PF12894">
    <property type="entry name" value="ANAPC4_WD40"/>
    <property type="match status" value="1"/>
</dbReference>
<dbReference type="STRING" id="745531.A0A0C3S641"/>
<reference evidence="7 8" key="1">
    <citation type="journal article" date="2014" name="PLoS Genet.">
        <title>Analysis of the Phlebiopsis gigantea genome, transcriptome and secretome provides insight into its pioneer colonization strategies of wood.</title>
        <authorList>
            <person name="Hori C."/>
            <person name="Ishida T."/>
            <person name="Igarashi K."/>
            <person name="Samejima M."/>
            <person name="Suzuki H."/>
            <person name="Master E."/>
            <person name="Ferreira P."/>
            <person name="Ruiz-Duenas F.J."/>
            <person name="Held B."/>
            <person name="Canessa P."/>
            <person name="Larrondo L.F."/>
            <person name="Schmoll M."/>
            <person name="Druzhinina I.S."/>
            <person name="Kubicek C.P."/>
            <person name="Gaskell J.A."/>
            <person name="Kersten P."/>
            <person name="St John F."/>
            <person name="Glasner J."/>
            <person name="Sabat G."/>
            <person name="Splinter BonDurant S."/>
            <person name="Syed K."/>
            <person name="Yadav J."/>
            <person name="Mgbeahuruike A.C."/>
            <person name="Kovalchuk A."/>
            <person name="Asiegbu F.O."/>
            <person name="Lackner G."/>
            <person name="Hoffmeister D."/>
            <person name="Rencoret J."/>
            <person name="Gutierrez A."/>
            <person name="Sun H."/>
            <person name="Lindquist E."/>
            <person name="Barry K."/>
            <person name="Riley R."/>
            <person name="Grigoriev I.V."/>
            <person name="Henrissat B."/>
            <person name="Kues U."/>
            <person name="Berka R.M."/>
            <person name="Martinez A.T."/>
            <person name="Covert S.F."/>
            <person name="Blanchette R.A."/>
            <person name="Cullen D."/>
        </authorList>
    </citation>
    <scope>NUCLEOTIDE SEQUENCE [LARGE SCALE GENOMIC DNA]</scope>
    <source>
        <strain evidence="7 8">11061_1 CR5-6</strain>
    </source>
</reference>
<dbReference type="InterPro" id="IPR020472">
    <property type="entry name" value="WD40_PAC1"/>
</dbReference>
<dbReference type="Pfam" id="PF00400">
    <property type="entry name" value="WD40"/>
    <property type="match status" value="4"/>
</dbReference>
<evidence type="ECO:0000259" key="6">
    <source>
        <dbReference type="Pfam" id="PF12894"/>
    </source>
</evidence>
<dbReference type="PROSITE" id="PS50294">
    <property type="entry name" value="WD_REPEATS_REGION"/>
    <property type="match status" value="5"/>
</dbReference>
<dbReference type="HOGENOM" id="CLU_005049_4_3_1"/>
<evidence type="ECO:0000313" key="8">
    <source>
        <dbReference type="Proteomes" id="UP000053257"/>
    </source>
</evidence>
<dbReference type="InterPro" id="IPR024977">
    <property type="entry name" value="Apc4-like_WD40_dom"/>
</dbReference>
<feature type="repeat" description="WD" evidence="3">
    <location>
        <begin position="660"/>
        <end position="704"/>
    </location>
</feature>
<evidence type="ECO:0000256" key="2">
    <source>
        <dbReference type="ARBA" id="ARBA00022737"/>
    </source>
</evidence>
<dbReference type="Proteomes" id="UP000053257">
    <property type="component" value="Unassembled WGS sequence"/>
</dbReference>
<dbReference type="InterPro" id="IPR018712">
    <property type="entry name" value="Tle1-like_cat"/>
</dbReference>
<dbReference type="SMART" id="SM00320">
    <property type="entry name" value="WD40"/>
    <property type="match status" value="7"/>
</dbReference>
<feature type="repeat" description="WD" evidence="3">
    <location>
        <begin position="572"/>
        <end position="613"/>
    </location>
</feature>
<feature type="region of interest" description="Disordered" evidence="4">
    <location>
        <begin position="1"/>
        <end position="29"/>
    </location>
</feature>
<dbReference type="PANTHER" id="PTHR19848:SF8">
    <property type="entry name" value="F-BOX AND WD REPEAT DOMAIN CONTAINING 7"/>
    <property type="match status" value="1"/>
</dbReference>
<keyword evidence="1 3" id="KW-0853">WD repeat</keyword>
<accession>A0A0C3S641</accession>
<evidence type="ECO:0000256" key="3">
    <source>
        <dbReference type="PROSITE-ProRule" id="PRU00221"/>
    </source>
</evidence>
<protein>
    <submittedName>
        <fullName evidence="7">Uncharacterized protein</fullName>
    </submittedName>
</protein>
<keyword evidence="2" id="KW-0677">Repeat</keyword>
<feature type="repeat" description="WD" evidence="3">
    <location>
        <begin position="749"/>
        <end position="790"/>
    </location>
</feature>
<dbReference type="SUPFAM" id="SSF50998">
    <property type="entry name" value="Quinoprotein alcohol dehydrogenase-like"/>
    <property type="match status" value="1"/>
</dbReference>
<gene>
    <name evidence="7" type="ORF">PHLGIDRAFT_76886</name>
</gene>
<dbReference type="PANTHER" id="PTHR19848">
    <property type="entry name" value="WD40 REPEAT PROTEIN"/>
    <property type="match status" value="1"/>
</dbReference>
<feature type="domain" description="T6SS Phospholipase effector Tle1-like catalytic" evidence="5">
    <location>
        <begin position="36"/>
        <end position="302"/>
    </location>
</feature>
<organism evidence="7 8">
    <name type="scientific">Phlebiopsis gigantea (strain 11061_1 CR5-6)</name>
    <name type="common">White-rot fungus</name>
    <name type="synonym">Peniophora gigantea</name>
    <dbReference type="NCBI Taxonomy" id="745531"/>
    <lineage>
        <taxon>Eukaryota</taxon>
        <taxon>Fungi</taxon>
        <taxon>Dikarya</taxon>
        <taxon>Basidiomycota</taxon>
        <taxon>Agaricomycotina</taxon>
        <taxon>Agaricomycetes</taxon>
        <taxon>Polyporales</taxon>
        <taxon>Phanerochaetaceae</taxon>
        <taxon>Phlebiopsis</taxon>
    </lineage>
</organism>
<evidence type="ECO:0000256" key="1">
    <source>
        <dbReference type="ARBA" id="ARBA00022574"/>
    </source>
</evidence>
<dbReference type="OrthoDB" id="538223at2759"/>
<evidence type="ECO:0000313" key="7">
    <source>
        <dbReference type="EMBL" id="KIP03890.1"/>
    </source>
</evidence>
<dbReference type="PROSITE" id="PS50082">
    <property type="entry name" value="WD_REPEATS_2"/>
    <property type="match status" value="6"/>
</dbReference>
<evidence type="ECO:0000259" key="5">
    <source>
        <dbReference type="Pfam" id="PF09994"/>
    </source>
</evidence>
<dbReference type="PROSITE" id="PS00678">
    <property type="entry name" value="WD_REPEATS_1"/>
    <property type="match status" value="2"/>
</dbReference>
<feature type="repeat" description="WD" evidence="3">
    <location>
        <begin position="529"/>
        <end position="570"/>
    </location>
</feature>
<sequence>MDGQVVLEDPPDESETQKGHGCRCIPPPPGNKSKRRNLVVCIDGTANQFGSKNTHVLELYRRLVADETQLTYYDSGIGTYVPSSNRITRMKQGLENTFAQGVALHHERITLRAYQWLSENYNPGDRIYLLGFSRGAYQVRIISGMIKTVGLLRKGNNNQIAFAYQFYLDMMEDTQAGKKSDLEATAKLCEEFHQTLCNRGVTVHFVGVWDTVSSIGFKRGSAFPETSNGMLHVCVFRHALALHELRVKFLPEYASGGAGPQGDVGNVKEVWFAGSHSDIGGGNTKTEHSILYASPPLRWMMYEAIEHDLRIEPYRAVQSPVEHHPSMTWTWGIFELFPWKRLSYGQKKDPVIRYPLHWFEGRFIQAGQRIHESAVDYLGKPTSTRTKAKFLGKDSLWLLVQDHIADIKAQTCGLIIEKDYKSKAIKDIISGLITARSTGSPITDKLRSTLRLLLTKRKSNINRLLDVLRQASLESDDKQQRTDLDVIYKVLAVFILRPEGLPIRPFLYRWIRFSDSVTRTKIMRTFSFISGHTDTIQSVAYSPTGHVITSGSLDGTVRLWNAVTGQPIAKKLELRRNRVNSVAFSPDGRRVAVSSSDHAVWLFRVDNDTLVSEGTQLFNHDHDVRSVTFSPDGTLLAFGSSDKTIRIHDADTGNAVGKQLCGHEDIVCSVAFSSDEGERLRIASGSYDCTVRIWNVSTAQEMCVLRGHSDIVSTVAFSRITGYVVSGSKDHQVMLWDWEADQENPIGTLEGHSDDVNSVAVSPDGRYIASGSDDRTVRLWNAETGEAIGEPLKGHTTIVLSVAFSLDSLNVVSGSAELMIWGVPLQRSGERSRRSYASLCVVS</sequence>
<feature type="domain" description="Anaphase-promoting complex subunit 4-like WD40" evidence="6">
    <location>
        <begin position="584"/>
        <end position="668"/>
    </location>
</feature>